<evidence type="ECO:0000256" key="1">
    <source>
        <dbReference type="SAM" id="Phobius"/>
    </source>
</evidence>
<keyword evidence="1" id="KW-0812">Transmembrane</keyword>
<keyword evidence="1" id="KW-1133">Transmembrane helix</keyword>
<dbReference type="Proteomes" id="UP000679179">
    <property type="component" value="Unassembled WGS sequence"/>
</dbReference>
<keyword evidence="1" id="KW-0472">Membrane</keyword>
<keyword evidence="3" id="KW-1185">Reference proteome</keyword>
<evidence type="ECO:0000313" key="2">
    <source>
        <dbReference type="EMBL" id="GIM30073.1"/>
    </source>
</evidence>
<evidence type="ECO:0000313" key="3">
    <source>
        <dbReference type="Proteomes" id="UP000679179"/>
    </source>
</evidence>
<feature type="transmembrane region" description="Helical" evidence="1">
    <location>
        <begin position="6"/>
        <end position="26"/>
    </location>
</feature>
<dbReference type="EMBL" id="BOPZ01000027">
    <property type="protein sequence ID" value="GIM30073.1"/>
    <property type="molecule type" value="Genomic_DNA"/>
</dbReference>
<sequence>MSKNTYNFNIIPFTPVIVLFLISINAMDINSLKAYKVLISIIELYTNYMDNGKLSNIQDTYA</sequence>
<reference evidence="2" key="1">
    <citation type="submission" date="2021-03" db="EMBL/GenBank/DDBJ databases">
        <title>Taxonomic study of Clostridium polyendosporum from meadow-gley soil under rice.</title>
        <authorList>
            <person name="Kobayashi H."/>
            <person name="Tanizawa Y."/>
            <person name="Yagura M."/>
        </authorList>
    </citation>
    <scope>NUCLEOTIDE SEQUENCE</scope>
    <source>
        <strain evidence="2">JCM 30710</strain>
    </source>
</reference>
<protein>
    <submittedName>
        <fullName evidence="2">Uncharacterized protein</fullName>
    </submittedName>
</protein>
<proteinExistence type="predicted"/>
<accession>A0A919S2K0</accession>
<name>A0A919S2K0_9CLOT</name>
<comment type="caution">
    <text evidence="2">The sequence shown here is derived from an EMBL/GenBank/DDBJ whole genome shotgun (WGS) entry which is preliminary data.</text>
</comment>
<gene>
    <name evidence="2" type="ORF">CPJCM30710_27390</name>
</gene>
<organism evidence="2 3">
    <name type="scientific">Clostridium polyendosporum</name>
    <dbReference type="NCBI Taxonomy" id="69208"/>
    <lineage>
        <taxon>Bacteria</taxon>
        <taxon>Bacillati</taxon>
        <taxon>Bacillota</taxon>
        <taxon>Clostridia</taxon>
        <taxon>Eubacteriales</taxon>
        <taxon>Clostridiaceae</taxon>
        <taxon>Clostridium</taxon>
    </lineage>
</organism>
<dbReference type="AlphaFoldDB" id="A0A919S2K0"/>